<dbReference type="GO" id="GO:0050355">
    <property type="term" value="F:inorganic triphosphate phosphatase activity"/>
    <property type="evidence" value="ECO:0007669"/>
    <property type="project" value="InterPro"/>
</dbReference>
<dbReference type="RefSeq" id="WP_070066008.1">
    <property type="nucleotide sequence ID" value="NZ_MJUW02000019.1"/>
</dbReference>
<organism evidence="2 3">
    <name type="scientific">Candidatus Brocadia sapporoensis</name>
    <dbReference type="NCBI Taxonomy" id="392547"/>
    <lineage>
        <taxon>Bacteria</taxon>
        <taxon>Pseudomonadati</taxon>
        <taxon>Planctomycetota</taxon>
        <taxon>Candidatus Brocadiia</taxon>
        <taxon>Candidatus Brocadiales</taxon>
        <taxon>Candidatus Brocadiaceae</taxon>
        <taxon>Candidatus Brocadia</taxon>
    </lineage>
</organism>
<dbReference type="PANTHER" id="PTHR39569:SF1">
    <property type="entry name" value="INORGANIC TRIPHOSPHATASE"/>
    <property type="match status" value="1"/>
</dbReference>
<dbReference type="Pfam" id="PF01928">
    <property type="entry name" value="CYTH"/>
    <property type="match status" value="1"/>
</dbReference>
<dbReference type="EMBL" id="MJUW02000019">
    <property type="protein sequence ID" value="OQD46784.1"/>
    <property type="molecule type" value="Genomic_DNA"/>
</dbReference>
<dbReference type="Proteomes" id="UP000242219">
    <property type="component" value="Unassembled WGS sequence"/>
</dbReference>
<dbReference type="PROSITE" id="PS51707">
    <property type="entry name" value="CYTH"/>
    <property type="match status" value="1"/>
</dbReference>
<feature type="domain" description="CYTH" evidence="1">
    <location>
        <begin position="11"/>
        <end position="215"/>
    </location>
</feature>
<dbReference type="InterPro" id="IPR023577">
    <property type="entry name" value="CYTH_domain"/>
</dbReference>
<comment type="caution">
    <text evidence="2">The sequence shown here is derived from an EMBL/GenBank/DDBJ whole genome shotgun (WGS) entry which is preliminary data.</text>
</comment>
<reference evidence="2 3" key="1">
    <citation type="journal article" date="2016" name="Genome Announc.">
        <title>Draft Genome Sequence of the Anaerobic Ammonium-Oxidizing Bacterium 'Candidatus Brocadia sp. 40'.</title>
        <authorList>
            <person name="Ali M."/>
            <person name="Haroon M.F."/>
            <person name="Narita Y."/>
            <person name="Zhang L."/>
            <person name="Rangel Shaw D."/>
            <person name="Okabe S."/>
            <person name="Saikaly P.E."/>
        </authorList>
    </citation>
    <scope>NUCLEOTIDE SEQUENCE [LARGE SCALE GENOMIC DNA]</scope>
    <source>
        <strain evidence="2 3">40</strain>
    </source>
</reference>
<name>A0A1V6M302_9BACT</name>
<dbReference type="GO" id="GO:0046872">
    <property type="term" value="F:metal ion binding"/>
    <property type="evidence" value="ECO:0007669"/>
    <property type="project" value="TreeGrafter"/>
</dbReference>
<evidence type="ECO:0000313" key="2">
    <source>
        <dbReference type="EMBL" id="OQD46784.1"/>
    </source>
</evidence>
<accession>A0A1V6M302</accession>
<dbReference type="InterPro" id="IPR039013">
    <property type="entry name" value="YgiF"/>
</dbReference>
<keyword evidence="3" id="KW-1185">Reference proteome</keyword>
<dbReference type="SMART" id="SM01118">
    <property type="entry name" value="CYTH"/>
    <property type="match status" value="1"/>
</dbReference>
<evidence type="ECO:0000259" key="1">
    <source>
        <dbReference type="PROSITE" id="PS51707"/>
    </source>
</evidence>
<dbReference type="SUPFAM" id="SSF55154">
    <property type="entry name" value="CYTH-like phosphatases"/>
    <property type="match status" value="1"/>
</dbReference>
<dbReference type="Gene3D" id="2.40.320.10">
    <property type="entry name" value="Hypothetical Protein Pfu-838710-001"/>
    <property type="match status" value="1"/>
</dbReference>
<evidence type="ECO:0000313" key="3">
    <source>
        <dbReference type="Proteomes" id="UP000242219"/>
    </source>
</evidence>
<dbReference type="AlphaFoldDB" id="A0A1V6M302"/>
<proteinExistence type="predicted"/>
<dbReference type="InterPro" id="IPR033469">
    <property type="entry name" value="CYTH-like_dom_sf"/>
</dbReference>
<gene>
    <name evidence="2" type="ORF">BIY37_01150</name>
</gene>
<dbReference type="PANTHER" id="PTHR39569">
    <property type="entry name" value="INORGANIC TRIPHOSPHATASE"/>
    <property type="match status" value="1"/>
</dbReference>
<protein>
    <recommendedName>
        <fullName evidence="1">CYTH domain-containing protein</fullName>
    </recommendedName>
</protein>
<sequence length="225" mass="26246">MNADFYEKDGKTEIEAKLICPDGLDFDTLLGKVNSMGFQYRTAEPCFQTDNYFDTPQYTLLHSDAALRIRQRGENYIGAYKEASEKQQGTIFQRREFEWRLSDNEIKDWNEEKRAIIPPILMDKFSFQRQTLRKVLVVETHRHAAILRGNDGFEAELSLDEVVFRGHKGQKHFREIEIELLHGRLEQLKQVADELQSHFTLRPAIDSKYRQGMMYVGKHGIIASS</sequence>